<gene>
    <name evidence="1" type="ORF">LBBP_01735</name>
</gene>
<organism evidence="1">
    <name type="scientific">Leptospira borgpetersenii serovar Ballum</name>
    <dbReference type="NCBI Taxonomy" id="280505"/>
    <lineage>
        <taxon>Bacteria</taxon>
        <taxon>Pseudomonadati</taxon>
        <taxon>Spirochaetota</taxon>
        <taxon>Spirochaetia</taxon>
        <taxon>Leptospirales</taxon>
        <taxon>Leptospiraceae</taxon>
        <taxon>Leptospira</taxon>
    </lineage>
</organism>
<reference evidence="1 2" key="1">
    <citation type="journal article" date="2015" name="PLoS Negl. Trop. Dis.">
        <title>Distribution of Plasmids in Distinct Leptospira Pathogenic Species.</title>
        <authorList>
            <person name="Wang Y."/>
            <person name="Zhuang X."/>
            <person name="Zhong Y."/>
            <person name="Zhang C."/>
            <person name="Zhang Y."/>
            <person name="Zeng L."/>
            <person name="Zhu Y."/>
            <person name="He P."/>
            <person name="Dong K."/>
            <person name="Pal U."/>
            <person name="Guo X."/>
            <person name="Qin J."/>
        </authorList>
    </citation>
    <scope>NUCLEOTIDE SEQUENCE [LARGE SCALE GENOMIC DNA]</scope>
    <source>
        <strain evidence="1 2">56604</strain>
    </source>
</reference>
<sequence>MEGEVSLSPKTVMVKVPPQISVQRIRYTSFPSCPIRNIKFHFS</sequence>
<dbReference type="AlphaFoldDB" id="A0A0S2IQT3"/>
<dbReference type="EMBL" id="CP012029">
    <property type="protein sequence ID" value="ALO26022.1"/>
    <property type="molecule type" value="Genomic_DNA"/>
</dbReference>
<evidence type="ECO:0000313" key="1">
    <source>
        <dbReference type="EMBL" id="ALO26022.1"/>
    </source>
</evidence>
<proteinExistence type="predicted"/>
<evidence type="ECO:0000313" key="2">
    <source>
        <dbReference type="Proteomes" id="UP000058857"/>
    </source>
</evidence>
<protein>
    <submittedName>
        <fullName evidence="1">Uncharacterized protein</fullName>
    </submittedName>
</protein>
<accession>A0A0S2IQT3</accession>
<dbReference type="Proteomes" id="UP000058857">
    <property type="component" value="Chromosome 1"/>
</dbReference>
<name>A0A0S2IQT3_LEPBO</name>